<dbReference type="NCBIfam" id="TIGR01509">
    <property type="entry name" value="HAD-SF-IA-v3"/>
    <property type="match status" value="1"/>
</dbReference>
<evidence type="ECO:0000313" key="1">
    <source>
        <dbReference type="EMBL" id="WCC80459.1"/>
    </source>
</evidence>
<dbReference type="Proteomes" id="UP001212097">
    <property type="component" value="Chromosome"/>
</dbReference>
<reference evidence="1 2" key="1">
    <citation type="submission" date="2023-01" db="EMBL/GenBank/DDBJ databases">
        <authorList>
            <person name="Lee S.H."/>
            <person name="Jung H.S."/>
            <person name="Yun J.U."/>
        </authorList>
    </citation>
    <scope>NUCLEOTIDE SEQUENCE [LARGE SCALE GENOMIC DNA]</scope>
    <source>
        <strain evidence="1 2">CBA3108</strain>
    </source>
</reference>
<dbReference type="GO" id="GO:0016787">
    <property type="term" value="F:hydrolase activity"/>
    <property type="evidence" value="ECO:0007669"/>
    <property type="project" value="UniProtKB-KW"/>
</dbReference>
<keyword evidence="1" id="KW-0378">Hydrolase</keyword>
<accession>A0ABY7R111</accession>
<dbReference type="EMBL" id="CP115668">
    <property type="protein sequence ID" value="WCC80459.1"/>
    <property type="molecule type" value="Genomic_DNA"/>
</dbReference>
<dbReference type="Pfam" id="PF00702">
    <property type="entry name" value="Hydrolase"/>
    <property type="match status" value="1"/>
</dbReference>
<proteinExistence type="predicted"/>
<dbReference type="InterPro" id="IPR023214">
    <property type="entry name" value="HAD_sf"/>
</dbReference>
<dbReference type="InterPro" id="IPR006439">
    <property type="entry name" value="HAD-SF_hydro_IA"/>
</dbReference>
<dbReference type="InterPro" id="IPR050155">
    <property type="entry name" value="HAD-like_hydrolase_sf"/>
</dbReference>
<dbReference type="PANTHER" id="PTHR43434:SF25">
    <property type="entry name" value="PHOSPHOGLYCOLATE PHOSPHATASE"/>
    <property type="match status" value="1"/>
</dbReference>
<dbReference type="Gene3D" id="3.40.50.1000">
    <property type="entry name" value="HAD superfamily/HAD-like"/>
    <property type="match status" value="1"/>
</dbReference>
<dbReference type="InterPro" id="IPR023198">
    <property type="entry name" value="PGP-like_dom2"/>
</dbReference>
<protein>
    <submittedName>
        <fullName evidence="1">HAD-IA family hydrolase</fullName>
    </submittedName>
</protein>
<dbReference type="PANTHER" id="PTHR43434">
    <property type="entry name" value="PHOSPHOGLYCOLATE PHOSPHATASE"/>
    <property type="match status" value="1"/>
</dbReference>
<name>A0ABY7R111_9ACTN</name>
<keyword evidence="2" id="KW-1185">Reference proteome</keyword>
<sequence>MKSIIWDMGGTLVDTYPQVDQTLAEVVWPEPTEEQLSEVARLRSESIAHAIEVLAQRYDVSSELLEDAYTLLKKKWVHDPAPLMAGAAEVMTAVRRGGGLNLVATHRDRTSAENLFHALGVQVDDLVCAPDGFARKPDPQMNTVLMERHGLSPSEVIAVGDRPIDIDAAQAAGIEGFLLSSEPYPNTTTISGLTQLLDRL</sequence>
<dbReference type="Gene3D" id="1.10.150.240">
    <property type="entry name" value="Putative phosphatase, domain 2"/>
    <property type="match status" value="1"/>
</dbReference>
<dbReference type="SUPFAM" id="SSF56784">
    <property type="entry name" value="HAD-like"/>
    <property type="match status" value="1"/>
</dbReference>
<dbReference type="SFLD" id="SFLDG01129">
    <property type="entry name" value="C1.5:_HAD__Beta-PGM__Phosphata"/>
    <property type="match status" value="1"/>
</dbReference>
<dbReference type="SFLD" id="SFLDS00003">
    <property type="entry name" value="Haloacid_Dehalogenase"/>
    <property type="match status" value="1"/>
</dbReference>
<dbReference type="InterPro" id="IPR036412">
    <property type="entry name" value="HAD-like_sf"/>
</dbReference>
<reference evidence="1 2" key="2">
    <citation type="submission" date="2023-06" db="EMBL/GenBank/DDBJ databases">
        <title>The Gram-positive Non-spore-bearing Anaerobic Bacilli of Human Feces.</title>
        <authorList>
            <person name="Eggerth A.H."/>
        </authorList>
    </citation>
    <scope>NUCLEOTIDE SEQUENCE [LARGE SCALE GENOMIC DNA]</scope>
    <source>
        <strain evidence="1 2">CBA3108</strain>
    </source>
</reference>
<evidence type="ECO:0000313" key="2">
    <source>
        <dbReference type="Proteomes" id="UP001212097"/>
    </source>
</evidence>
<gene>
    <name evidence="1" type="ORF">O6R08_02755</name>
</gene>
<organism evidence="1 2">
    <name type="scientific">Cutibacterium equinum</name>
    <dbReference type="NCBI Taxonomy" id="3016342"/>
    <lineage>
        <taxon>Bacteria</taxon>
        <taxon>Bacillati</taxon>
        <taxon>Actinomycetota</taxon>
        <taxon>Actinomycetes</taxon>
        <taxon>Propionibacteriales</taxon>
        <taxon>Propionibacteriaceae</taxon>
        <taxon>Cutibacterium</taxon>
    </lineage>
</organism>
<dbReference type="RefSeq" id="WP_271418640.1">
    <property type="nucleotide sequence ID" value="NZ_CP115668.1"/>
</dbReference>